<dbReference type="PROSITE" id="PS50893">
    <property type="entry name" value="ABC_TRANSPORTER_2"/>
    <property type="match status" value="1"/>
</dbReference>
<keyword evidence="5" id="KW-0813">Transport</keyword>
<evidence type="ECO:0000256" key="8">
    <source>
        <dbReference type="ARBA" id="ARBA00022741"/>
    </source>
</evidence>
<gene>
    <name evidence="16" type="ORF">AK33_06940</name>
</gene>
<evidence type="ECO:0000256" key="13">
    <source>
        <dbReference type="ARBA" id="ARBA00024829"/>
    </source>
</evidence>
<comment type="similarity">
    <text evidence="2">Belongs to the ABC transporter superfamily.</text>
</comment>
<evidence type="ECO:0000313" key="16">
    <source>
        <dbReference type="EMBL" id="EXI61857.1"/>
    </source>
</evidence>
<dbReference type="RefSeq" id="WP_042802998.1">
    <property type="nucleotide sequence ID" value="NZ_AVSP01000001.1"/>
</dbReference>
<dbReference type="Pfam" id="PF00005">
    <property type="entry name" value="ABC_tran"/>
    <property type="match status" value="1"/>
</dbReference>
<dbReference type="GO" id="GO:0005524">
    <property type="term" value="F:ATP binding"/>
    <property type="evidence" value="ECO:0007669"/>
    <property type="project" value="UniProtKB-KW"/>
</dbReference>
<dbReference type="SMART" id="SM00382">
    <property type="entry name" value="AAA"/>
    <property type="match status" value="1"/>
</dbReference>
<dbReference type="SUPFAM" id="SSF52540">
    <property type="entry name" value="P-loop containing nucleoside triphosphate hydrolases"/>
    <property type="match status" value="1"/>
</dbReference>
<protein>
    <recommendedName>
        <fullName evidence="4">Leukotoxin translocation ATP-binding protein LktB</fullName>
        <ecNumber evidence="3">7.4.2.5</ecNumber>
    </recommendedName>
</protein>
<evidence type="ECO:0000259" key="15">
    <source>
        <dbReference type="PROSITE" id="PS50893"/>
    </source>
</evidence>
<keyword evidence="8" id="KW-0547">Nucleotide-binding</keyword>
<keyword evidence="6" id="KW-1003">Cell membrane</keyword>
<dbReference type="InterPro" id="IPR017871">
    <property type="entry name" value="ABC_transporter-like_CS"/>
</dbReference>
<keyword evidence="11" id="KW-0406">Ion transport</keyword>
<evidence type="ECO:0000256" key="12">
    <source>
        <dbReference type="ARBA" id="ARBA00023136"/>
    </source>
</evidence>
<comment type="catalytic activity">
    <reaction evidence="14">
        <text>ATP + H2O + proteinSide 1 = ADP + phosphate + proteinSide 2.</text>
        <dbReference type="EC" id="7.4.2.5"/>
    </reaction>
</comment>
<evidence type="ECO:0000256" key="3">
    <source>
        <dbReference type="ARBA" id="ARBA00012048"/>
    </source>
</evidence>
<organism evidence="16 17">
    <name type="scientific">Mannheimia granulomatis</name>
    <dbReference type="NCBI Taxonomy" id="85402"/>
    <lineage>
        <taxon>Bacteria</taxon>
        <taxon>Pseudomonadati</taxon>
        <taxon>Pseudomonadota</taxon>
        <taxon>Gammaproteobacteria</taxon>
        <taxon>Pasteurellales</taxon>
        <taxon>Pasteurellaceae</taxon>
        <taxon>Mannheimia</taxon>
    </lineage>
</organism>
<evidence type="ECO:0000256" key="4">
    <source>
        <dbReference type="ARBA" id="ARBA00021004"/>
    </source>
</evidence>
<evidence type="ECO:0000256" key="1">
    <source>
        <dbReference type="ARBA" id="ARBA00004202"/>
    </source>
</evidence>
<feature type="domain" description="ABC transporter" evidence="15">
    <location>
        <begin position="2"/>
        <end position="236"/>
    </location>
</feature>
<sequence>MITVKNLHYKIGNTKILNNINLIIPSGGITALIGANGAGKSTLLSLIARLQTIQIGEIYLNEYNITKTPSRIIAQQLAILTQDNVIHSRITVKDLLMFGRYPHHQGRITPQDDKIVEEALQRFGLVPFSERFLSELSGGQRQRALIAMTFCQQTGHVLLDEPLNNLDMFHARELMKLLRKLTDELALTTIMVVHDINIAAAYADTIIAMKDGTIKMVGTPKEIITTENLKTVFNLDAEVLEYQSKPLVIHHI</sequence>
<dbReference type="InterPro" id="IPR051535">
    <property type="entry name" value="Siderophore_ABC-ATPase"/>
</dbReference>
<reference evidence="16 17" key="1">
    <citation type="journal article" date="2014" name="Genome Announc.">
        <title>Genome Sequence of a Presumptive Mannheimia haemolytica Strain with an A1/A6-Cross-Reactive Serotype from a White-Tailed Deer (Odocoileus virginianus).</title>
        <authorList>
            <person name="Lawrence P.K."/>
            <person name="Bey R.F."/>
            <person name="Wiener B."/>
            <person name="Kittichotirat W."/>
            <person name="Bumgarner R.E."/>
        </authorList>
    </citation>
    <scope>NUCLEOTIDE SEQUENCE [LARGE SCALE GENOMIC DNA]</scope>
    <source>
        <strain evidence="16 17">PKL10</strain>
    </source>
</reference>
<keyword evidence="10" id="KW-0408">Iron</keyword>
<accession>A0A011NB82</accession>
<keyword evidence="9 16" id="KW-0067">ATP-binding</keyword>
<keyword evidence="17" id="KW-1185">Reference proteome</keyword>
<dbReference type="GO" id="GO:0006826">
    <property type="term" value="P:iron ion transport"/>
    <property type="evidence" value="ECO:0007669"/>
    <property type="project" value="UniProtKB-KW"/>
</dbReference>
<keyword evidence="12" id="KW-0472">Membrane</keyword>
<evidence type="ECO:0000256" key="14">
    <source>
        <dbReference type="ARBA" id="ARBA00034068"/>
    </source>
</evidence>
<evidence type="ECO:0000256" key="5">
    <source>
        <dbReference type="ARBA" id="ARBA00022448"/>
    </source>
</evidence>
<dbReference type="FunFam" id="3.40.50.300:FF:000134">
    <property type="entry name" value="Iron-enterobactin ABC transporter ATP-binding protein"/>
    <property type="match status" value="1"/>
</dbReference>
<name>A0A011NB82_9PAST</name>
<dbReference type="EMBL" id="JANJ01000005">
    <property type="protein sequence ID" value="EXI61857.1"/>
    <property type="molecule type" value="Genomic_DNA"/>
</dbReference>
<dbReference type="EC" id="7.4.2.5" evidence="3"/>
<dbReference type="Proteomes" id="UP000054123">
    <property type="component" value="Unassembled WGS sequence"/>
</dbReference>
<dbReference type="InterPro" id="IPR027417">
    <property type="entry name" value="P-loop_NTPase"/>
</dbReference>
<dbReference type="OrthoDB" id="5292475at2"/>
<dbReference type="PATRIC" id="fig|1450449.3.peg.1363"/>
<keyword evidence="7" id="KW-0410">Iron transport</keyword>
<dbReference type="Gene3D" id="3.40.50.300">
    <property type="entry name" value="P-loop containing nucleotide triphosphate hydrolases"/>
    <property type="match status" value="1"/>
</dbReference>
<evidence type="ECO:0000256" key="7">
    <source>
        <dbReference type="ARBA" id="ARBA00022496"/>
    </source>
</evidence>
<dbReference type="InterPro" id="IPR003439">
    <property type="entry name" value="ABC_transporter-like_ATP-bd"/>
</dbReference>
<evidence type="ECO:0000256" key="6">
    <source>
        <dbReference type="ARBA" id="ARBA00022475"/>
    </source>
</evidence>
<evidence type="ECO:0000256" key="10">
    <source>
        <dbReference type="ARBA" id="ARBA00023004"/>
    </source>
</evidence>
<dbReference type="STRING" id="1122190.GCA_000621105_00740"/>
<comment type="subcellular location">
    <subcellularLocation>
        <location evidence="1">Cell membrane</location>
        <topology evidence="1">Peripheral membrane protein</topology>
    </subcellularLocation>
</comment>
<dbReference type="GO" id="GO:0016887">
    <property type="term" value="F:ATP hydrolysis activity"/>
    <property type="evidence" value="ECO:0007669"/>
    <property type="project" value="InterPro"/>
</dbReference>
<dbReference type="InterPro" id="IPR003593">
    <property type="entry name" value="AAA+_ATPase"/>
</dbReference>
<proteinExistence type="inferred from homology"/>
<dbReference type="PANTHER" id="PTHR42771:SF3">
    <property type="entry name" value="PETROBACTIN IMPORT ATP-BINDING PROTEIN YCLP"/>
    <property type="match status" value="1"/>
</dbReference>
<evidence type="ECO:0000256" key="2">
    <source>
        <dbReference type="ARBA" id="ARBA00005417"/>
    </source>
</evidence>
<dbReference type="AlphaFoldDB" id="A0A011NB82"/>
<dbReference type="PROSITE" id="PS00211">
    <property type="entry name" value="ABC_TRANSPORTER_1"/>
    <property type="match status" value="1"/>
</dbReference>
<dbReference type="GO" id="GO:0005886">
    <property type="term" value="C:plasma membrane"/>
    <property type="evidence" value="ECO:0007669"/>
    <property type="project" value="UniProtKB-SubCell"/>
</dbReference>
<dbReference type="CDD" id="cd03214">
    <property type="entry name" value="ABC_Iron-Siderophores_B12_Hemin"/>
    <property type="match status" value="1"/>
</dbReference>
<dbReference type="PANTHER" id="PTHR42771">
    <property type="entry name" value="IRON(3+)-HYDROXAMATE IMPORT ATP-BINDING PROTEIN FHUC"/>
    <property type="match status" value="1"/>
</dbReference>
<evidence type="ECO:0000256" key="9">
    <source>
        <dbReference type="ARBA" id="ARBA00022840"/>
    </source>
</evidence>
<evidence type="ECO:0000256" key="11">
    <source>
        <dbReference type="ARBA" id="ARBA00023065"/>
    </source>
</evidence>
<comment type="function">
    <text evidence="13">Part of the ABC transporter complex LktBD involved in leukotoxin export. Transmembrane domains (TMD) form a pore in the inner membrane and the ATP-binding domain (NBD) is responsible for energy generation.</text>
</comment>
<evidence type="ECO:0000313" key="17">
    <source>
        <dbReference type="Proteomes" id="UP000054123"/>
    </source>
</evidence>
<comment type="caution">
    <text evidence="16">The sequence shown here is derived from an EMBL/GenBank/DDBJ whole genome shotgun (WGS) entry which is preliminary data.</text>
</comment>